<organism evidence="2 3">
    <name type="scientific">Acanthosepion pharaonis</name>
    <name type="common">Pharaoh cuttlefish</name>
    <name type="synonym">Sepia pharaonis</name>
    <dbReference type="NCBI Taxonomy" id="158019"/>
    <lineage>
        <taxon>Eukaryota</taxon>
        <taxon>Metazoa</taxon>
        <taxon>Spiralia</taxon>
        <taxon>Lophotrochozoa</taxon>
        <taxon>Mollusca</taxon>
        <taxon>Cephalopoda</taxon>
        <taxon>Coleoidea</taxon>
        <taxon>Decapodiformes</taxon>
        <taxon>Sepiida</taxon>
        <taxon>Sepiina</taxon>
        <taxon>Sepiidae</taxon>
        <taxon>Acanthosepion</taxon>
    </lineage>
</organism>
<dbReference type="EMBL" id="CAHIKZ030000286">
    <property type="protein sequence ID" value="CAE1166334.1"/>
    <property type="molecule type" value="Genomic_DNA"/>
</dbReference>
<gene>
    <name evidence="2" type="ORF">SPHA_8813</name>
</gene>
<evidence type="ECO:0000313" key="2">
    <source>
        <dbReference type="EMBL" id="CAE1166334.1"/>
    </source>
</evidence>
<keyword evidence="1" id="KW-0812">Transmembrane</keyword>
<reference evidence="2" key="1">
    <citation type="submission" date="2021-01" db="EMBL/GenBank/DDBJ databases">
        <authorList>
            <person name="Li R."/>
            <person name="Bekaert M."/>
        </authorList>
    </citation>
    <scope>NUCLEOTIDE SEQUENCE</scope>
    <source>
        <strain evidence="2">Farmed</strain>
    </source>
</reference>
<name>A0A812AZZ2_ACAPH</name>
<keyword evidence="1" id="KW-1133">Transmembrane helix</keyword>
<comment type="caution">
    <text evidence="2">The sequence shown here is derived from an EMBL/GenBank/DDBJ whole genome shotgun (WGS) entry which is preliminary data.</text>
</comment>
<feature type="transmembrane region" description="Helical" evidence="1">
    <location>
        <begin position="80"/>
        <end position="101"/>
    </location>
</feature>
<evidence type="ECO:0000256" key="1">
    <source>
        <dbReference type="SAM" id="Phobius"/>
    </source>
</evidence>
<keyword evidence="1" id="KW-0472">Membrane</keyword>
<keyword evidence="3" id="KW-1185">Reference proteome</keyword>
<sequence length="157" mass="17592">MGVREKKKKISQFLYSLSLSLCFFKSPNYSLFFALNSSFLAPYLITVSLFSSSLSLFNSHPYCLSLLSFHPRFSLLFRSFSMCLSLIQLITIFLLFSSSSLSLPISLFNSPLSLCVSLSNSGNYCVSLIQIITVSLRSSSLSLSLYHSLFNSQRVKS</sequence>
<dbReference type="Proteomes" id="UP000597762">
    <property type="component" value="Unassembled WGS sequence"/>
</dbReference>
<accession>A0A812AZZ2</accession>
<feature type="transmembrane region" description="Helical" evidence="1">
    <location>
        <begin position="12"/>
        <end position="34"/>
    </location>
</feature>
<evidence type="ECO:0000313" key="3">
    <source>
        <dbReference type="Proteomes" id="UP000597762"/>
    </source>
</evidence>
<evidence type="ECO:0008006" key="4">
    <source>
        <dbReference type="Google" id="ProtNLM"/>
    </source>
</evidence>
<dbReference type="AlphaFoldDB" id="A0A812AZZ2"/>
<feature type="transmembrane region" description="Helical" evidence="1">
    <location>
        <begin position="40"/>
        <end position="59"/>
    </location>
</feature>
<proteinExistence type="predicted"/>
<protein>
    <recommendedName>
        <fullName evidence="4">Transmembrane protein</fullName>
    </recommendedName>
</protein>